<comment type="caution">
    <text evidence="1">The sequence shown here is derived from an EMBL/GenBank/DDBJ whole genome shotgun (WGS) entry which is preliminary data.</text>
</comment>
<proteinExistence type="predicted"/>
<sequence length="130" mass="14994">MTTTTSPSLRLPPPSSPRCFKQSRATAYIRRHGRTDKYFNAFSFQFHHHDLANINDNTGDWLEKHQSNTDMEFFRNIAAVKTVDDCSGSISVAYFMFLGSFTPWNILRGIMQCFESMNYDIEAECISQYA</sequence>
<evidence type="ECO:0000313" key="2">
    <source>
        <dbReference type="Proteomes" id="UP001055811"/>
    </source>
</evidence>
<reference evidence="1 2" key="2">
    <citation type="journal article" date="2022" name="Mol. Ecol. Resour.">
        <title>The genomes of chicory, endive, great burdock and yacon provide insights into Asteraceae paleo-polyploidization history and plant inulin production.</title>
        <authorList>
            <person name="Fan W."/>
            <person name="Wang S."/>
            <person name="Wang H."/>
            <person name="Wang A."/>
            <person name="Jiang F."/>
            <person name="Liu H."/>
            <person name="Zhao H."/>
            <person name="Xu D."/>
            <person name="Zhang Y."/>
        </authorList>
    </citation>
    <scope>NUCLEOTIDE SEQUENCE [LARGE SCALE GENOMIC DNA]</scope>
    <source>
        <strain evidence="2">cv. Punajuju</strain>
        <tissue evidence="1">Leaves</tissue>
    </source>
</reference>
<reference evidence="2" key="1">
    <citation type="journal article" date="2022" name="Mol. Ecol. Resour.">
        <title>The genomes of chicory, endive, great burdock and yacon provide insights into Asteraceae palaeo-polyploidization history and plant inulin production.</title>
        <authorList>
            <person name="Fan W."/>
            <person name="Wang S."/>
            <person name="Wang H."/>
            <person name="Wang A."/>
            <person name="Jiang F."/>
            <person name="Liu H."/>
            <person name="Zhao H."/>
            <person name="Xu D."/>
            <person name="Zhang Y."/>
        </authorList>
    </citation>
    <scope>NUCLEOTIDE SEQUENCE [LARGE SCALE GENOMIC DNA]</scope>
    <source>
        <strain evidence="2">cv. Punajuju</strain>
    </source>
</reference>
<dbReference type="EMBL" id="CM042009">
    <property type="protein sequence ID" value="KAI3790254.1"/>
    <property type="molecule type" value="Genomic_DNA"/>
</dbReference>
<protein>
    <submittedName>
        <fullName evidence="1">Uncharacterized protein</fullName>
    </submittedName>
</protein>
<accession>A0ACB9H321</accession>
<organism evidence="1 2">
    <name type="scientific">Cichorium intybus</name>
    <name type="common">Chicory</name>
    <dbReference type="NCBI Taxonomy" id="13427"/>
    <lineage>
        <taxon>Eukaryota</taxon>
        <taxon>Viridiplantae</taxon>
        <taxon>Streptophyta</taxon>
        <taxon>Embryophyta</taxon>
        <taxon>Tracheophyta</taxon>
        <taxon>Spermatophyta</taxon>
        <taxon>Magnoliopsida</taxon>
        <taxon>eudicotyledons</taxon>
        <taxon>Gunneridae</taxon>
        <taxon>Pentapetalae</taxon>
        <taxon>asterids</taxon>
        <taxon>campanulids</taxon>
        <taxon>Asterales</taxon>
        <taxon>Asteraceae</taxon>
        <taxon>Cichorioideae</taxon>
        <taxon>Cichorieae</taxon>
        <taxon>Cichoriinae</taxon>
        <taxon>Cichorium</taxon>
    </lineage>
</organism>
<dbReference type="Proteomes" id="UP001055811">
    <property type="component" value="Linkage Group LG01"/>
</dbReference>
<evidence type="ECO:0000313" key="1">
    <source>
        <dbReference type="EMBL" id="KAI3790254.1"/>
    </source>
</evidence>
<keyword evidence="2" id="KW-1185">Reference proteome</keyword>
<gene>
    <name evidence="1" type="ORF">L2E82_03170</name>
</gene>
<name>A0ACB9H321_CICIN</name>